<feature type="compositionally biased region" description="Polar residues" evidence="1">
    <location>
        <begin position="130"/>
        <end position="145"/>
    </location>
</feature>
<evidence type="ECO:0008006" key="4">
    <source>
        <dbReference type="Google" id="ProtNLM"/>
    </source>
</evidence>
<accession>A0AA40IB46</accession>
<dbReference type="GO" id="GO:0005952">
    <property type="term" value="C:cAMP-dependent protein kinase complex"/>
    <property type="evidence" value="ECO:0007669"/>
    <property type="project" value="TreeGrafter"/>
</dbReference>
<evidence type="ECO:0000313" key="3">
    <source>
        <dbReference type="Proteomes" id="UP001177744"/>
    </source>
</evidence>
<dbReference type="Proteomes" id="UP001177744">
    <property type="component" value="Unassembled WGS sequence"/>
</dbReference>
<comment type="caution">
    <text evidence="2">The sequence shown here is derived from an EMBL/GenBank/DDBJ whole genome shotgun (WGS) entry which is preliminary data.</text>
</comment>
<sequence>MCTKRQEKMKKTRSIRFNTMVDVYKDVPIPLIDKEDIDVTEPATDKEDNNVPEPAMDEEDTEETEESMDKEESDVTEPEMEEEEESEETEESMDKEESDVTEPAMDEEESDVTEPAMETESNETEPAMETESNVTEPAMDTDSNVTEPAMYTDSNVTEPAMHTDSYVTEPAMHTYSHVTERAATVRSINVTGPAVVIDSNALESAADTEDDQVNEIALDLAESVIATALNIVEEDDEYTIKNIDWLTHGEFTPEKCRKQIEDFVTSWEYQDRWVYYAKLVETRDLIHSFHYIYSVRWSVPTSQTPTAFSSAFAFFTVKFNKNKPPDAPIEISYIFEGQSLVHRPGTTRFRENWVKEMVVAKHNIMKSFPF</sequence>
<evidence type="ECO:0000256" key="1">
    <source>
        <dbReference type="SAM" id="MobiDB-lite"/>
    </source>
</evidence>
<gene>
    <name evidence="2" type="ORF">QTO34_000227</name>
</gene>
<dbReference type="PANTHER" id="PTHR35075">
    <property type="entry name" value="A-KINASE ANCHOR PROTEIN 14"/>
    <property type="match status" value="1"/>
</dbReference>
<feature type="region of interest" description="Disordered" evidence="1">
    <location>
        <begin position="34"/>
        <end position="145"/>
    </location>
</feature>
<evidence type="ECO:0000313" key="2">
    <source>
        <dbReference type="EMBL" id="KAK1346373.1"/>
    </source>
</evidence>
<dbReference type="InterPro" id="IPR025663">
    <property type="entry name" value="AKAP_28"/>
</dbReference>
<feature type="compositionally biased region" description="Acidic residues" evidence="1">
    <location>
        <begin position="55"/>
        <end position="112"/>
    </location>
</feature>
<organism evidence="2 3">
    <name type="scientific">Cnephaeus nilssonii</name>
    <name type="common">Northern bat</name>
    <name type="synonym">Eptesicus nilssonii</name>
    <dbReference type="NCBI Taxonomy" id="3371016"/>
    <lineage>
        <taxon>Eukaryota</taxon>
        <taxon>Metazoa</taxon>
        <taxon>Chordata</taxon>
        <taxon>Craniata</taxon>
        <taxon>Vertebrata</taxon>
        <taxon>Euteleostomi</taxon>
        <taxon>Mammalia</taxon>
        <taxon>Eutheria</taxon>
        <taxon>Laurasiatheria</taxon>
        <taxon>Chiroptera</taxon>
        <taxon>Yangochiroptera</taxon>
        <taxon>Vespertilionidae</taxon>
        <taxon>Cnephaeus</taxon>
    </lineage>
</organism>
<proteinExistence type="predicted"/>
<dbReference type="InterPro" id="IPR053084">
    <property type="entry name" value="AKAP"/>
</dbReference>
<protein>
    <recommendedName>
        <fullName evidence="4">A-kinase anchor protein 14</fullName>
    </recommendedName>
</protein>
<dbReference type="Pfam" id="PF14469">
    <property type="entry name" value="AKAP28"/>
    <property type="match status" value="1"/>
</dbReference>
<name>A0AA40IB46_CNENI</name>
<dbReference type="PANTHER" id="PTHR35075:SF1">
    <property type="entry name" value="A-KINASE ANCHOR PROTEIN 14"/>
    <property type="match status" value="1"/>
</dbReference>
<dbReference type="EMBL" id="JAULJE010000001">
    <property type="protein sequence ID" value="KAK1346373.1"/>
    <property type="molecule type" value="Genomic_DNA"/>
</dbReference>
<dbReference type="GO" id="GO:0034237">
    <property type="term" value="F:protein kinase A regulatory subunit binding"/>
    <property type="evidence" value="ECO:0007669"/>
    <property type="project" value="TreeGrafter"/>
</dbReference>
<dbReference type="AlphaFoldDB" id="A0AA40IB46"/>
<keyword evidence="3" id="KW-1185">Reference proteome</keyword>
<reference evidence="2" key="1">
    <citation type="submission" date="2023-06" db="EMBL/GenBank/DDBJ databases">
        <title>Reference genome for the Northern bat (Eptesicus nilssonii), a most northern bat species.</title>
        <authorList>
            <person name="Laine V.N."/>
            <person name="Pulliainen A.T."/>
            <person name="Lilley T.M."/>
        </authorList>
    </citation>
    <scope>NUCLEOTIDE SEQUENCE</scope>
    <source>
        <strain evidence="2">BLF_Eptnil</strain>
        <tissue evidence="2">Kidney</tissue>
    </source>
</reference>